<dbReference type="AlphaFoldDB" id="A0AAD5W0K6"/>
<reference evidence="2" key="1">
    <citation type="submission" date="2022-07" db="EMBL/GenBank/DDBJ databases">
        <title>Genome Sequence of Leucocoprinus birnbaumii.</title>
        <authorList>
            <person name="Buettner E."/>
        </authorList>
    </citation>
    <scope>NUCLEOTIDE SEQUENCE</scope>
    <source>
        <strain evidence="2">VT141</strain>
    </source>
</reference>
<comment type="caution">
    <text evidence="2">The sequence shown here is derived from an EMBL/GenBank/DDBJ whole genome shotgun (WGS) entry which is preliminary data.</text>
</comment>
<evidence type="ECO:0000256" key="1">
    <source>
        <dbReference type="SAM" id="MobiDB-lite"/>
    </source>
</evidence>
<accession>A0AAD5W0K6</accession>
<dbReference type="EMBL" id="JANIEX010000156">
    <property type="protein sequence ID" value="KAJ3572109.1"/>
    <property type="molecule type" value="Genomic_DNA"/>
</dbReference>
<keyword evidence="3" id="KW-1185">Reference proteome</keyword>
<name>A0AAD5W0K6_9AGAR</name>
<organism evidence="2 3">
    <name type="scientific">Leucocoprinus birnbaumii</name>
    <dbReference type="NCBI Taxonomy" id="56174"/>
    <lineage>
        <taxon>Eukaryota</taxon>
        <taxon>Fungi</taxon>
        <taxon>Dikarya</taxon>
        <taxon>Basidiomycota</taxon>
        <taxon>Agaricomycotina</taxon>
        <taxon>Agaricomycetes</taxon>
        <taxon>Agaricomycetidae</taxon>
        <taxon>Agaricales</taxon>
        <taxon>Agaricineae</taxon>
        <taxon>Agaricaceae</taxon>
        <taxon>Leucocoprinus</taxon>
    </lineage>
</organism>
<evidence type="ECO:0000313" key="2">
    <source>
        <dbReference type="EMBL" id="KAJ3572109.1"/>
    </source>
</evidence>
<proteinExistence type="predicted"/>
<feature type="region of interest" description="Disordered" evidence="1">
    <location>
        <begin position="299"/>
        <end position="340"/>
    </location>
</feature>
<evidence type="ECO:0000313" key="3">
    <source>
        <dbReference type="Proteomes" id="UP001213000"/>
    </source>
</evidence>
<sequence>MQSPSYSTASHHPDAGVDHPSTYMHELGSARMNKTELADVSPTSTVQVKRHVERSLTLSARSTSARAQSLVGRRLPSPISPLHLGPPTPSPLLAHSKLYGAPTAPYLPPRRFGTVQSTSRSTMSEEPDFFRSSRATSPDYRGNVRLYRHSEEAKSPKASLYPFCGIDRTGYFSALPAAGPSSIPMPGRAHSPARPRLPPFSVAMNQLEDLEDPRPLRYRTMSPPLLAPPTSEPPYLLEAQTMEAQLSLQDLITLAIKRGLPLRTIIIDRLHRTYSSAVPVYPDEVQEFEYPFGGLDQEYRGSTPRRLSRVYPKTPCPAPRRELSGSPQARSEARAADRRAGRMDLGFITHGPSISRLPDVPEYPEALDNVEGRQAPPTASPPRSELNILMDVQRGDLGEAEALVIPKVAVVVVTHEMSDFGNIDGTGERWTVV</sequence>
<feature type="region of interest" description="Disordered" evidence="1">
    <location>
        <begin position="1"/>
        <end position="22"/>
    </location>
</feature>
<gene>
    <name evidence="2" type="ORF">NP233_g3298</name>
</gene>
<feature type="compositionally biased region" description="Basic and acidic residues" evidence="1">
    <location>
        <begin position="331"/>
        <end position="340"/>
    </location>
</feature>
<dbReference type="Proteomes" id="UP001213000">
    <property type="component" value="Unassembled WGS sequence"/>
</dbReference>
<feature type="compositionally biased region" description="Polar residues" evidence="1">
    <location>
        <begin position="1"/>
        <end position="10"/>
    </location>
</feature>
<feature type="region of interest" description="Disordered" evidence="1">
    <location>
        <begin position="105"/>
        <end position="135"/>
    </location>
</feature>
<feature type="compositionally biased region" description="Polar residues" evidence="1">
    <location>
        <begin position="114"/>
        <end position="124"/>
    </location>
</feature>
<protein>
    <submittedName>
        <fullName evidence="2">Uncharacterized protein</fullName>
    </submittedName>
</protein>